<evidence type="ECO:0000313" key="9">
    <source>
        <dbReference type="Proteomes" id="UP000030640"/>
    </source>
</evidence>
<feature type="compositionally biased region" description="Acidic residues" evidence="6">
    <location>
        <begin position="943"/>
        <end position="954"/>
    </location>
</feature>
<feature type="compositionally biased region" description="Polar residues" evidence="6">
    <location>
        <begin position="720"/>
        <end position="731"/>
    </location>
</feature>
<evidence type="ECO:0000313" key="8">
    <source>
        <dbReference type="EMBL" id="EUD68551.1"/>
    </source>
</evidence>
<evidence type="ECO:0000256" key="3">
    <source>
        <dbReference type="ARBA" id="ARBA00022777"/>
    </source>
</evidence>
<dbReference type="GO" id="GO:0005524">
    <property type="term" value="F:ATP binding"/>
    <property type="evidence" value="ECO:0007669"/>
    <property type="project" value="UniProtKB-KW"/>
</dbReference>
<keyword evidence="3 8" id="KW-0418">Kinase</keyword>
<dbReference type="Proteomes" id="UP000030640">
    <property type="component" value="Unassembled WGS sequence"/>
</dbReference>
<feature type="compositionally biased region" description="Acidic residues" evidence="6">
    <location>
        <begin position="1114"/>
        <end position="1126"/>
    </location>
</feature>
<evidence type="ECO:0000256" key="2">
    <source>
        <dbReference type="ARBA" id="ARBA00022741"/>
    </source>
</evidence>
<name>W7ASY7_9APIC</name>
<gene>
    <name evidence="8" type="ORF">C922_00950</name>
</gene>
<feature type="region of interest" description="Disordered" evidence="6">
    <location>
        <begin position="301"/>
        <end position="332"/>
    </location>
</feature>
<dbReference type="GeneID" id="20036224"/>
<feature type="region of interest" description="Disordered" evidence="6">
    <location>
        <begin position="1068"/>
        <end position="1127"/>
    </location>
</feature>
<dbReference type="InterPro" id="IPR000719">
    <property type="entry name" value="Prot_kinase_dom"/>
</dbReference>
<feature type="region of interest" description="Disordered" evidence="6">
    <location>
        <begin position="907"/>
        <end position="1053"/>
    </location>
</feature>
<evidence type="ECO:0000256" key="4">
    <source>
        <dbReference type="ARBA" id="ARBA00022840"/>
    </source>
</evidence>
<feature type="coiled-coil region" evidence="5">
    <location>
        <begin position="215"/>
        <end position="290"/>
    </location>
</feature>
<feature type="compositionally biased region" description="Low complexity" evidence="6">
    <location>
        <begin position="980"/>
        <end position="994"/>
    </location>
</feature>
<keyword evidence="5" id="KW-0175">Coiled coil</keyword>
<dbReference type="OrthoDB" id="10252354at2759"/>
<dbReference type="SMART" id="SM00220">
    <property type="entry name" value="S_TKc"/>
    <property type="match status" value="1"/>
</dbReference>
<dbReference type="PANTHER" id="PTHR44329:SF288">
    <property type="entry name" value="MITOGEN-ACTIVATED PROTEIN KINASE KINASE KINASE 20"/>
    <property type="match status" value="1"/>
</dbReference>
<keyword evidence="2" id="KW-0547">Nucleotide-binding</keyword>
<dbReference type="PANTHER" id="PTHR44329">
    <property type="entry name" value="SERINE/THREONINE-PROTEIN KINASE TNNI3K-RELATED"/>
    <property type="match status" value="1"/>
</dbReference>
<feature type="compositionally biased region" description="Low complexity" evidence="6">
    <location>
        <begin position="1560"/>
        <end position="1573"/>
    </location>
</feature>
<evidence type="ECO:0000259" key="7">
    <source>
        <dbReference type="PROSITE" id="PS50011"/>
    </source>
</evidence>
<feature type="region of interest" description="Disordered" evidence="6">
    <location>
        <begin position="413"/>
        <end position="436"/>
    </location>
</feature>
<keyword evidence="4" id="KW-0067">ATP-binding</keyword>
<reference evidence="8 9" key="1">
    <citation type="submission" date="2013-02" db="EMBL/GenBank/DDBJ databases">
        <title>The Genome Sequence of Plasmodium inui San Antonio 1.</title>
        <authorList>
            <consortium name="The Broad Institute Genome Sequencing Platform"/>
            <consortium name="The Broad Institute Genome Sequencing Center for Infectious Disease"/>
            <person name="Neafsey D."/>
            <person name="Cheeseman I."/>
            <person name="Volkman S."/>
            <person name="Adams J."/>
            <person name="Walker B."/>
            <person name="Young S.K."/>
            <person name="Zeng Q."/>
            <person name="Gargeya S."/>
            <person name="Fitzgerald M."/>
            <person name="Haas B."/>
            <person name="Abouelleil A."/>
            <person name="Alvarado L."/>
            <person name="Arachchi H.M."/>
            <person name="Berlin A.M."/>
            <person name="Chapman S.B."/>
            <person name="Dewar J."/>
            <person name="Goldberg J."/>
            <person name="Griggs A."/>
            <person name="Gujja S."/>
            <person name="Hansen M."/>
            <person name="Howarth C."/>
            <person name="Imamovic A."/>
            <person name="Larimer J."/>
            <person name="McCowan C."/>
            <person name="Murphy C."/>
            <person name="Neiman D."/>
            <person name="Pearson M."/>
            <person name="Priest M."/>
            <person name="Roberts A."/>
            <person name="Saif S."/>
            <person name="Shea T."/>
            <person name="Sisk P."/>
            <person name="Sykes S."/>
            <person name="Wortman J."/>
            <person name="Nusbaum C."/>
            <person name="Birren B."/>
        </authorList>
    </citation>
    <scope>NUCLEOTIDE SEQUENCE [LARGE SCALE GENOMIC DNA]</scope>
    <source>
        <strain evidence="8 9">San Antonio 1</strain>
    </source>
</reference>
<organism evidence="8 9">
    <name type="scientific">Plasmodium inui San Antonio 1</name>
    <dbReference type="NCBI Taxonomy" id="1237626"/>
    <lineage>
        <taxon>Eukaryota</taxon>
        <taxon>Sar</taxon>
        <taxon>Alveolata</taxon>
        <taxon>Apicomplexa</taxon>
        <taxon>Aconoidasida</taxon>
        <taxon>Haemosporida</taxon>
        <taxon>Plasmodiidae</taxon>
        <taxon>Plasmodium</taxon>
        <taxon>Plasmodium (Plasmodium)</taxon>
    </lineage>
</organism>
<keyword evidence="9" id="KW-1185">Reference proteome</keyword>
<evidence type="ECO:0000256" key="1">
    <source>
        <dbReference type="ARBA" id="ARBA00022679"/>
    </source>
</evidence>
<dbReference type="Gene3D" id="1.10.510.10">
    <property type="entry name" value="Transferase(Phosphotransferase) domain 1"/>
    <property type="match status" value="1"/>
</dbReference>
<feature type="compositionally biased region" description="Acidic residues" evidence="6">
    <location>
        <begin position="1183"/>
        <end position="1195"/>
    </location>
</feature>
<feature type="compositionally biased region" description="Basic and acidic residues" evidence="6">
    <location>
        <begin position="1648"/>
        <end position="1658"/>
    </location>
</feature>
<dbReference type="EMBL" id="KI965462">
    <property type="protein sequence ID" value="EUD68551.1"/>
    <property type="molecule type" value="Genomic_DNA"/>
</dbReference>
<sequence length="2041" mass="229214">MFKGSSNKMKEHSFYGNANKQELTDHHPKSASNVNSVNGVFYNNIISRQEFNKDFLRSGNFLEEENLNEGMSGLSKGRSGNNSMVYVNSHGEIVPLDYSGDAAHRGINGQKYSGHVNGHVNGHVSSHVNGHVSNHVNDHVNDHVSNHVSDHVSRPSFNGGNVFKEIPHSQAEYIHADLFGDQSSIHNSPSLSNRYPMNKPPTNNCNVSANEIINKRLFINNLIEIKEKLNNIKRERLEYEKEDEAKEEEENNKYMAHLKSYDKMKNSYSLTNLTKMQDNIMNKMNAEEERKKMPYNNFFENDAADVNYPGGRPSHPSQQKQQYVKFEKRKSAEQRDEERNYVFYDLKQYLGENHRQKGYSAVNGSYERKQGEKLSDRLGEKLNDPLHDRKYDRYLDRKSDKLHDRQFEKFFVREEDQEEEQKGKQQKEKQQSSYEHLQKMERRGVSRAHENMMMMLEQESLHNAMQKLPSASKVLYTHNLKGLKVIDNVKCCPPAEDANVNGKRNIPTMIYLGGSFPSPGVAPIGGDPCGNVFHDRNAYDVRTSLYLNKGLRDEDNLKKMLSATTKKVLNCEEQNYRLPTLKGHELYESKKNGAGAGCIQNGASPAFIENGTGAQISTTSMPLKNETENYVGKNCSCANYGKKKGVATAAAEAAVVGESNCGGHLKKGTGKSEQNGKMSEQVKGSGGGVTPDVLVENHKRDKNVCRKNSVASMSNNFNLNVSETDLNGNKNSSEKRNSYDNNNGVANCNGRNGNSGNNVDKTVAYFKENCLSNENVVYDEEKKIFKTKENCNIKIYRRSLEREKMLNFPLIHLGENDVLVKRIKLYYPLRNENIFTNISKIIFMTNTNICSLYLSDTYLIHYDDVKIQSYLSKGGFGVVYKGVLLRNVKKCELMYGASGKYRKMLSNQKSSKGLGGGSGVDDEAGGRAEGRRSTHRQLNQQGDDTDDDEDEEEYGQEKHLGEQRDDLHAGDEDNYVDGVNQDSSSNYADNNNSNVQDGAESKGNSGHGSEPNGSTPKSSSPPKASCPNKQFPMKKKKSHNSDSSKLSRSTKKLCNLRNQLIEKIFDTFRNPISSNGGGNGSGNGSGTVGGNGMNGEHPVRGAETGQVREKRPGEEEEDADEEDEEKENNYAIENILKSWDKANQQRKKKASNHEDYNVKKEAEGMFLRKYHKSSSGNVHGGEGAEDDEEGAAAEDGADEKMDLKKGSNCIHVQEIRKLKKKMLNFIYSKKTSDKIIIDRDEFFIEAKKILYKLKMLNNTELGKKYHEEIIVYLLMDVYHNNVTYKNTLSFLYVKSNNIITYGVNKESLYIFDNKNIFHYYSDKCIFKIVFIDEHKELKKYQSLTVFNVLNNERMMNSSSILKYEINRHKNGLNKLAIIPFSRLNMNHLLNALIFGFLKFLFNLRKKYHKQPNNCSCYPEAKELNSNPNANGWNRTVEPEQVNQASGPNYNALFSNLKCSNTDACGGGSGAGSGGGNDGGALNFNNDDRDSMILQEKINMLDEFLCCNYEEISTDYAEGRIRMMSGGSGNNERSDETENNNGAGSGAGSGGGSGGTGHGSSGRSTGRSTGISSGLSNNMHRYEADKMGSTNKANMHLSRNGAGSITLLNTNNTDESKTTMFMNGSRNRNAFKAYGNERDYNYYGQKVSKRDAEQQHLEDVGAENSDKEEEGKEEAGEKEADEEETDEGDGEERVSHSSPRGGRKGKGTREKGLPEVKNAANMREAKAARGSRGRVDTKGVKNANVTSLSVEGKKLMKMKSGADGKGVKNATTAGVKEEADEGRNIMNESGKGGVEETCEESEEVVQVKIPVAIKIHDLKDSKNLKNFLREIEIYKNIQRPNICTFYGICIKSNKLMLLLEYYAKGNLFNYLKNKKKIHKKQRLAWASEMCYIVHGLHAHNPPIVNGDIKTSNVLIDNNMHLVMCDFGKARFKNSKLYSNFGSYRYMAPETFSCTSEVTEKIDIWSLACCIVEIFSSKYPYHNLSKNVKIRHELLINKNTPHIPNFLPNSMKKCLERCFSFTPEERPCAYEMYKCLKKIKVVE</sequence>
<proteinExistence type="predicted"/>
<dbReference type="Pfam" id="PF00069">
    <property type="entry name" value="Pkinase"/>
    <property type="match status" value="1"/>
</dbReference>
<dbReference type="PROSITE" id="PS50011">
    <property type="entry name" value="PROTEIN_KINASE_DOM"/>
    <property type="match status" value="1"/>
</dbReference>
<dbReference type="InterPro" id="IPR011009">
    <property type="entry name" value="Kinase-like_dom_sf"/>
</dbReference>
<feature type="compositionally biased region" description="Basic and acidic residues" evidence="6">
    <location>
        <begin position="955"/>
        <end position="971"/>
    </location>
</feature>
<feature type="compositionally biased region" description="Basic and acidic residues" evidence="6">
    <location>
        <begin position="1668"/>
        <end position="1677"/>
    </location>
</feature>
<dbReference type="GO" id="GO:0004674">
    <property type="term" value="F:protein serine/threonine kinase activity"/>
    <property type="evidence" value="ECO:0007669"/>
    <property type="project" value="TreeGrafter"/>
</dbReference>
<feature type="compositionally biased region" description="Low complexity" evidence="6">
    <location>
        <begin position="1011"/>
        <end position="1029"/>
    </location>
</feature>
<evidence type="ECO:0000256" key="6">
    <source>
        <dbReference type="SAM" id="MobiDB-lite"/>
    </source>
</evidence>
<feature type="domain" description="Protein kinase" evidence="7">
    <location>
        <begin position="1782"/>
        <end position="2037"/>
    </location>
</feature>
<feature type="compositionally biased region" description="Gly residues" evidence="6">
    <location>
        <begin position="1075"/>
        <end position="1093"/>
    </location>
</feature>
<dbReference type="SUPFAM" id="SSF56112">
    <property type="entry name" value="Protein kinase-like (PK-like)"/>
    <property type="match status" value="1"/>
</dbReference>
<feature type="region of interest" description="Disordered" evidence="6">
    <location>
        <begin position="1648"/>
        <end position="1738"/>
    </location>
</feature>
<feature type="compositionally biased region" description="Acidic residues" evidence="6">
    <location>
        <begin position="1678"/>
        <end position="1689"/>
    </location>
</feature>
<feature type="region of interest" description="Disordered" evidence="6">
    <location>
        <begin position="1172"/>
        <end position="1195"/>
    </location>
</feature>
<dbReference type="VEuPathDB" id="PlasmoDB:C922_00950"/>
<feature type="compositionally biased region" description="Gly residues" evidence="6">
    <location>
        <begin position="1542"/>
        <end position="1559"/>
    </location>
</feature>
<accession>W7ASY7</accession>
<protein>
    <submittedName>
        <fullName evidence="8">TKL protein kinase</fullName>
    </submittedName>
</protein>
<feature type="region of interest" description="Disordered" evidence="6">
    <location>
        <begin position="720"/>
        <end position="740"/>
    </location>
</feature>
<feature type="region of interest" description="Disordered" evidence="6">
    <location>
        <begin position="1522"/>
        <end position="1576"/>
    </location>
</feature>
<feature type="region of interest" description="Disordered" evidence="6">
    <location>
        <begin position="360"/>
        <end position="384"/>
    </location>
</feature>
<feature type="region of interest" description="Disordered" evidence="6">
    <location>
        <begin position="665"/>
        <end position="690"/>
    </location>
</feature>
<dbReference type="RefSeq" id="XP_008814781.1">
    <property type="nucleotide sequence ID" value="XM_008816559.1"/>
</dbReference>
<feature type="compositionally biased region" description="Basic and acidic residues" evidence="6">
    <location>
        <begin position="366"/>
        <end position="384"/>
    </location>
</feature>
<feature type="compositionally biased region" description="Basic and acidic residues" evidence="6">
    <location>
        <begin position="1722"/>
        <end position="1738"/>
    </location>
</feature>
<keyword evidence="1" id="KW-0808">Transferase</keyword>
<dbReference type="InterPro" id="IPR051681">
    <property type="entry name" value="Ser/Thr_Kinases-Pseudokinases"/>
</dbReference>
<evidence type="ECO:0000256" key="5">
    <source>
        <dbReference type="SAM" id="Coils"/>
    </source>
</evidence>